<dbReference type="Gene3D" id="1.10.630.10">
    <property type="entry name" value="Cytochrome P450"/>
    <property type="match status" value="1"/>
</dbReference>
<evidence type="ECO:0000256" key="1">
    <source>
        <dbReference type="ARBA" id="ARBA00010617"/>
    </source>
</evidence>
<dbReference type="InterPro" id="IPR036396">
    <property type="entry name" value="Cyt_P450_sf"/>
</dbReference>
<comment type="similarity">
    <text evidence="1">Belongs to the cytochrome P450 family.</text>
</comment>
<dbReference type="PANTHER" id="PTHR46696:SF1">
    <property type="entry name" value="CYTOCHROME P450 YJIB-RELATED"/>
    <property type="match status" value="1"/>
</dbReference>
<sequence>MTTEPFTKPELLFQRSPEHPFHLPPELVRLREERPLARMTYPDGHEGWLATGYDEARAVLAHPGFSNRYELLHMPIPGVTEPVPPAPPGDFLGMDAPEHTRFRRLLAGKFTTRRIGLLAERVREVTAERLEAMARHDSPVDLMEVYARPIPALVICDLLGVPYHDHERFQHYANGVVLREGTTQEDQAAALTALHEYVGELVLAKRANPTDDVLSELTTSDLTDEELFGLGGFLLFAGLHTTASVIGMATFALLINPDQLAALRDHPDPADGAVEELLRYTGIGPCTVRGALEDVEIGGRTIKASESVAISIDAANRDPAKFPDPDALDLRRKATGHLTFIHGVHQCLGQHLARIELRTALPALVNRFPGLRLAVPAAEVPMRTDSSIYEVDRLPLTWDR</sequence>
<name>A0ABN3VBA7_9PSEU</name>
<accession>A0ABN3VBA7</accession>
<dbReference type="PRINTS" id="PR00359">
    <property type="entry name" value="BP450"/>
</dbReference>
<dbReference type="EMBL" id="BAAAUX010000011">
    <property type="protein sequence ID" value="GAA2786986.1"/>
    <property type="molecule type" value="Genomic_DNA"/>
</dbReference>
<protein>
    <submittedName>
        <fullName evidence="2">Cytochrome P450</fullName>
    </submittedName>
</protein>
<keyword evidence="3" id="KW-1185">Reference proteome</keyword>
<organism evidence="2 3">
    <name type="scientific">Saccharopolyspora taberi</name>
    <dbReference type="NCBI Taxonomy" id="60895"/>
    <lineage>
        <taxon>Bacteria</taxon>
        <taxon>Bacillati</taxon>
        <taxon>Actinomycetota</taxon>
        <taxon>Actinomycetes</taxon>
        <taxon>Pseudonocardiales</taxon>
        <taxon>Pseudonocardiaceae</taxon>
        <taxon>Saccharopolyspora</taxon>
    </lineage>
</organism>
<dbReference type="PANTHER" id="PTHR46696">
    <property type="entry name" value="P450, PUTATIVE (EUROFUNG)-RELATED"/>
    <property type="match status" value="1"/>
</dbReference>
<dbReference type="RefSeq" id="WP_344679445.1">
    <property type="nucleotide sequence ID" value="NZ_BAAAUX010000011.1"/>
</dbReference>
<evidence type="ECO:0000313" key="2">
    <source>
        <dbReference type="EMBL" id="GAA2786986.1"/>
    </source>
</evidence>
<dbReference type="PRINTS" id="PR00385">
    <property type="entry name" value="P450"/>
</dbReference>
<reference evidence="2 3" key="1">
    <citation type="journal article" date="2019" name="Int. J. Syst. Evol. Microbiol.">
        <title>The Global Catalogue of Microorganisms (GCM) 10K type strain sequencing project: providing services to taxonomists for standard genome sequencing and annotation.</title>
        <authorList>
            <consortium name="The Broad Institute Genomics Platform"/>
            <consortium name="The Broad Institute Genome Sequencing Center for Infectious Disease"/>
            <person name="Wu L."/>
            <person name="Ma J."/>
        </authorList>
    </citation>
    <scope>NUCLEOTIDE SEQUENCE [LARGE SCALE GENOMIC DNA]</scope>
    <source>
        <strain evidence="2 3">JCM 9383</strain>
    </source>
</reference>
<dbReference type="InterPro" id="IPR002397">
    <property type="entry name" value="Cyt_P450_B"/>
</dbReference>
<dbReference type="CDD" id="cd11030">
    <property type="entry name" value="CYP105-like"/>
    <property type="match status" value="1"/>
</dbReference>
<gene>
    <name evidence="2" type="ORF">GCM10010470_21730</name>
</gene>
<dbReference type="InterPro" id="IPR001128">
    <property type="entry name" value="Cyt_P450"/>
</dbReference>
<dbReference type="Proteomes" id="UP001500979">
    <property type="component" value="Unassembled WGS sequence"/>
</dbReference>
<comment type="caution">
    <text evidence="2">The sequence shown here is derived from an EMBL/GenBank/DDBJ whole genome shotgun (WGS) entry which is preliminary data.</text>
</comment>
<evidence type="ECO:0000313" key="3">
    <source>
        <dbReference type="Proteomes" id="UP001500979"/>
    </source>
</evidence>
<dbReference type="Pfam" id="PF00067">
    <property type="entry name" value="p450"/>
    <property type="match status" value="1"/>
</dbReference>
<dbReference type="SUPFAM" id="SSF48264">
    <property type="entry name" value="Cytochrome P450"/>
    <property type="match status" value="1"/>
</dbReference>
<proteinExistence type="inferred from homology"/>